<proteinExistence type="predicted"/>
<dbReference type="AlphaFoldDB" id="A0A9P5Z111"/>
<sequence>MSASQSTVSVIPAGHTFLSIDTFLTTKAKDMAENLLNQAQNRNPDMFDMYVHNDYYAYGVFNLVDKTLASLNTQIKKKDWKEAYIILEALIAFLEVEDTWTQCDDGDRVRVTRKAIGAAALTALQGLQGMPDFRVISHPSLESLLKNIVQLCEDGEMIKNKYAPLFIGMARRLFSEKTEADFARERDMLTEFARTMRDEEDKKDLESSVKKMAEDRRKALAAGEPLQPWFTKGVGETKIPNELKFARVWKEYKEYQAEVPKQPLMGPPKWDLSTWTDAEKHPYLFSTMDDDM</sequence>
<evidence type="ECO:0000313" key="1">
    <source>
        <dbReference type="EMBL" id="KAF9478169.1"/>
    </source>
</evidence>
<organism evidence="1 2">
    <name type="scientific">Pholiota conissans</name>
    <dbReference type="NCBI Taxonomy" id="109636"/>
    <lineage>
        <taxon>Eukaryota</taxon>
        <taxon>Fungi</taxon>
        <taxon>Dikarya</taxon>
        <taxon>Basidiomycota</taxon>
        <taxon>Agaricomycotina</taxon>
        <taxon>Agaricomycetes</taxon>
        <taxon>Agaricomycetidae</taxon>
        <taxon>Agaricales</taxon>
        <taxon>Agaricineae</taxon>
        <taxon>Strophariaceae</taxon>
        <taxon>Pholiota</taxon>
    </lineage>
</organism>
<evidence type="ECO:0000313" key="2">
    <source>
        <dbReference type="Proteomes" id="UP000807469"/>
    </source>
</evidence>
<gene>
    <name evidence="1" type="ORF">BDN70DRAFT_65393</name>
</gene>
<protein>
    <submittedName>
        <fullName evidence="1">Uncharacterized protein</fullName>
    </submittedName>
</protein>
<name>A0A9P5Z111_9AGAR</name>
<accession>A0A9P5Z111</accession>
<dbReference type="Proteomes" id="UP000807469">
    <property type="component" value="Unassembled WGS sequence"/>
</dbReference>
<comment type="caution">
    <text evidence="1">The sequence shown here is derived from an EMBL/GenBank/DDBJ whole genome shotgun (WGS) entry which is preliminary data.</text>
</comment>
<dbReference type="OrthoDB" id="10037289at2759"/>
<keyword evidence="2" id="KW-1185">Reference proteome</keyword>
<reference evidence="1" key="1">
    <citation type="submission" date="2020-11" db="EMBL/GenBank/DDBJ databases">
        <authorList>
            <consortium name="DOE Joint Genome Institute"/>
            <person name="Ahrendt S."/>
            <person name="Riley R."/>
            <person name="Andreopoulos W."/>
            <person name="Labutti K."/>
            <person name="Pangilinan J."/>
            <person name="Ruiz-Duenas F.J."/>
            <person name="Barrasa J.M."/>
            <person name="Sanchez-Garcia M."/>
            <person name="Camarero S."/>
            <person name="Miyauchi S."/>
            <person name="Serrano A."/>
            <person name="Linde D."/>
            <person name="Babiker R."/>
            <person name="Drula E."/>
            <person name="Ayuso-Fernandez I."/>
            <person name="Pacheco R."/>
            <person name="Padilla G."/>
            <person name="Ferreira P."/>
            <person name="Barriuso J."/>
            <person name="Kellner H."/>
            <person name="Castanera R."/>
            <person name="Alfaro M."/>
            <person name="Ramirez L."/>
            <person name="Pisabarro A.G."/>
            <person name="Kuo A."/>
            <person name="Tritt A."/>
            <person name="Lipzen A."/>
            <person name="He G."/>
            <person name="Yan M."/>
            <person name="Ng V."/>
            <person name="Cullen D."/>
            <person name="Martin F."/>
            <person name="Rosso M.-N."/>
            <person name="Henrissat B."/>
            <person name="Hibbett D."/>
            <person name="Martinez A.T."/>
            <person name="Grigoriev I.V."/>
        </authorList>
    </citation>
    <scope>NUCLEOTIDE SEQUENCE</scope>
    <source>
        <strain evidence="1">CIRM-BRFM 674</strain>
    </source>
</reference>
<dbReference type="EMBL" id="MU155241">
    <property type="protein sequence ID" value="KAF9478169.1"/>
    <property type="molecule type" value="Genomic_DNA"/>
</dbReference>